<keyword evidence="7" id="KW-0234">DNA repair</keyword>
<evidence type="ECO:0000256" key="5">
    <source>
        <dbReference type="ARBA" id="ARBA00022840"/>
    </source>
</evidence>
<keyword evidence="2" id="KW-0227">DNA damage</keyword>
<feature type="domain" description="Helicase ATP-binding" evidence="11">
    <location>
        <begin position="2"/>
        <end position="178"/>
    </location>
</feature>
<dbReference type="InterPro" id="IPR026362">
    <property type="entry name" value="DEXH_lig_assoc"/>
</dbReference>
<dbReference type="Pfam" id="PF19306">
    <property type="entry name" value="WHD_Lhr"/>
    <property type="match status" value="1"/>
</dbReference>
<dbReference type="PROSITE" id="PS51194">
    <property type="entry name" value="HELICASE_CTER"/>
    <property type="match status" value="1"/>
</dbReference>
<sequence>MLAAGDAGEHALLVADTGAGKTLAGFLPTLAAFTPSRLAGDRVPEGLHTLYISPLKALAHDVQRNLLTPIEEMGLPIRVETRSGDTPSDRKARQRARPPHVLLTTPESLSLLLTYPEAETLFATLRRVVIDEVHAFATGKRGDLLALALGRLQALAPGLQRAALSATLADPDAYRGWLAPWGDIDGVALVEGEAGASAEVSILLPREERIPWSGHAATWAIPQLIEQIAAHRTTLVFTNTRFLAEYIFQALWNANEDTLPIGIHHGSLSKEARRKVEGAMARGELRALVCTASLDLGIDWGDIDLVVQMGAPKGSSRLLQRIGRANHRLDCPSEALLVPGNRFEFLEAFAACEAVDAGQRDGEGFRPGGLDVLAQHVMGRACAGPFTEAGLLDEVRSTSAYAHIDAGGLARVLEFVATGGYALRSYDRFRRIVRERDGSWRLTHPEHAARHRLNAGIIVDSEMLEVRFRNGRSLGRVEEAFGASLEPGDTFRFAGLDLEVESLKDLDLVVRAARRSATIPSYMGQRMPISTHLAGRVRAMLADRAGWARFPDDVREWLEVQDWRSHLPGPGRLLVESFPHQDLHYTAFYTFEGWNANQSLGMLITRRMEERGLSPLGFVATDYTLIVWGLKPVEEPASLLSPDILTHEFVEWVQHSYLLRRAFREVAVISGLVERQQPGKRKSGRQVTFSTDLIYDVLCKYEPDHLLIEAAWADARARLTDVARVADVLERAGREVDHVRLDRISPLAVPALSMIGRESLPSGAADEDLLHEAESLAAMAMRVDPLPDEGD</sequence>
<keyword evidence="3" id="KW-0378">Hydrolase</keyword>
<proteinExistence type="inferred from homology"/>
<dbReference type="EMBL" id="JALHLF010000004">
    <property type="protein sequence ID" value="MCJ2181486.1"/>
    <property type="molecule type" value="Genomic_DNA"/>
</dbReference>
<evidence type="ECO:0000256" key="8">
    <source>
        <dbReference type="ARBA" id="ARBA00023235"/>
    </source>
</evidence>
<dbReference type="InterPro" id="IPR045628">
    <property type="entry name" value="Lhr_WH_dom"/>
</dbReference>
<feature type="region of interest" description="Disordered" evidence="10">
    <location>
        <begin position="78"/>
        <end position="97"/>
    </location>
</feature>
<dbReference type="Pfam" id="PF00270">
    <property type="entry name" value="DEAD"/>
    <property type="match status" value="1"/>
</dbReference>
<dbReference type="SMART" id="SM00487">
    <property type="entry name" value="DEXDc"/>
    <property type="match status" value="1"/>
</dbReference>
<evidence type="ECO:0000256" key="10">
    <source>
        <dbReference type="SAM" id="MobiDB-lite"/>
    </source>
</evidence>
<evidence type="ECO:0000256" key="7">
    <source>
        <dbReference type="ARBA" id="ARBA00023204"/>
    </source>
</evidence>
<keyword evidence="8" id="KW-0413">Isomerase</keyword>
<protein>
    <submittedName>
        <fullName evidence="13">Ligase-associated DNA damage response DEXH box helicase</fullName>
    </submittedName>
</protein>
<dbReference type="InterPro" id="IPR014001">
    <property type="entry name" value="Helicase_ATP-bd"/>
</dbReference>
<feature type="domain" description="Helicase C-terminal" evidence="12">
    <location>
        <begin position="220"/>
        <end position="373"/>
    </location>
</feature>
<dbReference type="NCBIfam" id="TIGR04121">
    <property type="entry name" value="DEXH_lig_assoc"/>
    <property type="match status" value="1"/>
</dbReference>
<dbReference type="InterPro" id="IPR013701">
    <property type="entry name" value="Lhr-like_DEAD/DEAH_assoc"/>
</dbReference>
<evidence type="ECO:0000256" key="4">
    <source>
        <dbReference type="ARBA" id="ARBA00022806"/>
    </source>
</evidence>
<evidence type="ECO:0000256" key="1">
    <source>
        <dbReference type="ARBA" id="ARBA00022741"/>
    </source>
</evidence>
<keyword evidence="14" id="KW-1185">Reference proteome</keyword>
<organism evidence="13 14">
    <name type="scientific">Novosphingobium organovorum</name>
    <dbReference type="NCBI Taxonomy" id="2930092"/>
    <lineage>
        <taxon>Bacteria</taxon>
        <taxon>Pseudomonadati</taxon>
        <taxon>Pseudomonadota</taxon>
        <taxon>Alphaproteobacteria</taxon>
        <taxon>Sphingomonadales</taxon>
        <taxon>Sphingomonadaceae</taxon>
        <taxon>Novosphingobium</taxon>
    </lineage>
</organism>
<dbReference type="SUPFAM" id="SSF52540">
    <property type="entry name" value="P-loop containing nucleoside triphosphate hydrolases"/>
    <property type="match status" value="1"/>
</dbReference>
<keyword evidence="1" id="KW-0547">Nucleotide-binding</keyword>
<accession>A0ABT0B9H2</accession>
<evidence type="ECO:0000259" key="12">
    <source>
        <dbReference type="PROSITE" id="PS51194"/>
    </source>
</evidence>
<keyword evidence="13" id="KW-0436">Ligase</keyword>
<reference evidence="13" key="1">
    <citation type="submission" date="2022-03" db="EMBL/GenBank/DDBJ databases">
        <title>Identification of a novel bacterium isolated from mangrove sediments.</title>
        <authorList>
            <person name="Pan X."/>
        </authorList>
    </citation>
    <scope>NUCLEOTIDE SEQUENCE</scope>
    <source>
        <strain evidence="13">B1949</strain>
    </source>
</reference>
<evidence type="ECO:0000313" key="13">
    <source>
        <dbReference type="EMBL" id="MCJ2181486.1"/>
    </source>
</evidence>
<dbReference type="GO" id="GO:0016874">
    <property type="term" value="F:ligase activity"/>
    <property type="evidence" value="ECO:0007669"/>
    <property type="project" value="UniProtKB-KW"/>
</dbReference>
<evidence type="ECO:0000256" key="3">
    <source>
        <dbReference type="ARBA" id="ARBA00022801"/>
    </source>
</evidence>
<dbReference type="InterPro" id="IPR001650">
    <property type="entry name" value="Helicase_C-like"/>
</dbReference>
<dbReference type="CDD" id="cd18796">
    <property type="entry name" value="SF2_C_LHR"/>
    <property type="match status" value="1"/>
</dbReference>
<dbReference type="Pfam" id="PF08494">
    <property type="entry name" value="DEAD_assoc"/>
    <property type="match status" value="1"/>
</dbReference>
<dbReference type="PIRSF" id="PIRSF037307">
    <property type="entry name" value="Lhr-like_helic_prd"/>
    <property type="match status" value="1"/>
</dbReference>
<evidence type="ECO:0000256" key="2">
    <source>
        <dbReference type="ARBA" id="ARBA00022763"/>
    </source>
</evidence>
<evidence type="ECO:0000313" key="14">
    <source>
        <dbReference type="Proteomes" id="UP001162881"/>
    </source>
</evidence>
<evidence type="ECO:0000259" key="11">
    <source>
        <dbReference type="PROSITE" id="PS51192"/>
    </source>
</evidence>
<dbReference type="PROSITE" id="PS51192">
    <property type="entry name" value="HELICASE_ATP_BIND_1"/>
    <property type="match status" value="1"/>
</dbReference>
<gene>
    <name evidence="13" type="ORF">MTR62_02000</name>
</gene>
<dbReference type="PANTHER" id="PTHR47962:SF3">
    <property type="entry name" value="LARGE ATP-DEPENDENT HELICASE-RELATED PROTEIN"/>
    <property type="match status" value="1"/>
</dbReference>
<dbReference type="Proteomes" id="UP001162881">
    <property type="component" value="Unassembled WGS sequence"/>
</dbReference>
<dbReference type="InterPro" id="IPR017170">
    <property type="entry name" value="Lhr-like"/>
</dbReference>
<keyword evidence="6" id="KW-0238">DNA-binding</keyword>
<dbReference type="InterPro" id="IPR011545">
    <property type="entry name" value="DEAD/DEAH_box_helicase_dom"/>
</dbReference>
<dbReference type="PANTHER" id="PTHR47962">
    <property type="entry name" value="ATP-DEPENDENT HELICASE LHR-RELATED-RELATED"/>
    <property type="match status" value="1"/>
</dbReference>
<dbReference type="SMART" id="SM00490">
    <property type="entry name" value="HELICc"/>
    <property type="match status" value="1"/>
</dbReference>
<feature type="compositionally biased region" description="Basic and acidic residues" evidence="10">
    <location>
        <begin position="79"/>
        <end position="91"/>
    </location>
</feature>
<keyword evidence="5" id="KW-0067">ATP-binding</keyword>
<dbReference type="Pfam" id="PF00271">
    <property type="entry name" value="Helicase_C"/>
    <property type="match status" value="1"/>
</dbReference>
<evidence type="ECO:0000256" key="9">
    <source>
        <dbReference type="ARBA" id="ARBA00093467"/>
    </source>
</evidence>
<evidence type="ECO:0000256" key="6">
    <source>
        <dbReference type="ARBA" id="ARBA00023125"/>
    </source>
</evidence>
<comment type="similarity">
    <text evidence="9">Belongs to the Lhr helicase family. Lhr-Core subfamily.</text>
</comment>
<name>A0ABT0B9H2_9SPHN</name>
<comment type="caution">
    <text evidence="13">The sequence shown here is derived from an EMBL/GenBank/DDBJ whole genome shotgun (WGS) entry which is preliminary data.</text>
</comment>
<dbReference type="InterPro" id="IPR027417">
    <property type="entry name" value="P-loop_NTPase"/>
</dbReference>
<dbReference type="InterPro" id="IPR052511">
    <property type="entry name" value="ATP-dep_Helicase"/>
</dbReference>
<dbReference type="Gene3D" id="3.40.50.300">
    <property type="entry name" value="P-loop containing nucleotide triphosphate hydrolases"/>
    <property type="match status" value="2"/>
</dbReference>
<keyword evidence="4" id="KW-0347">Helicase</keyword>